<accession>A0ABN3V8T8</accession>
<name>A0ABN3V8T8_9PSEU</name>
<proteinExistence type="predicted"/>
<evidence type="ECO:0000313" key="2">
    <source>
        <dbReference type="Proteomes" id="UP001500979"/>
    </source>
</evidence>
<organism evidence="1 2">
    <name type="scientific">Saccharopolyspora taberi</name>
    <dbReference type="NCBI Taxonomy" id="60895"/>
    <lineage>
        <taxon>Bacteria</taxon>
        <taxon>Bacillati</taxon>
        <taxon>Actinomycetota</taxon>
        <taxon>Actinomycetes</taxon>
        <taxon>Pseudonocardiales</taxon>
        <taxon>Pseudonocardiaceae</taxon>
        <taxon>Saccharopolyspora</taxon>
    </lineage>
</organism>
<evidence type="ECO:0000313" key="1">
    <source>
        <dbReference type="EMBL" id="GAA2782465.1"/>
    </source>
</evidence>
<protein>
    <submittedName>
        <fullName evidence="1">Uncharacterized protein</fullName>
    </submittedName>
</protein>
<keyword evidence="2" id="KW-1185">Reference proteome</keyword>
<sequence length="81" mass="8736">MIRWERVDERTGAAALLASGARSDPADVRAARVSWSALGSQSSDIAVCGAQVAMAKSSEMDWCTAPTCLECNTALIEEFRW</sequence>
<reference evidence="1 2" key="1">
    <citation type="journal article" date="2019" name="Int. J. Syst. Evol. Microbiol.">
        <title>The Global Catalogue of Microorganisms (GCM) 10K type strain sequencing project: providing services to taxonomists for standard genome sequencing and annotation.</title>
        <authorList>
            <consortium name="The Broad Institute Genomics Platform"/>
            <consortium name="The Broad Institute Genome Sequencing Center for Infectious Disease"/>
            <person name="Wu L."/>
            <person name="Ma J."/>
        </authorList>
    </citation>
    <scope>NUCLEOTIDE SEQUENCE [LARGE SCALE GENOMIC DNA]</scope>
    <source>
        <strain evidence="1 2">JCM 9383</strain>
    </source>
</reference>
<comment type="caution">
    <text evidence="1">The sequence shown here is derived from an EMBL/GenBank/DDBJ whole genome shotgun (WGS) entry which is preliminary data.</text>
</comment>
<gene>
    <name evidence="1" type="ORF">GCM10010470_15580</name>
</gene>
<dbReference type="Proteomes" id="UP001500979">
    <property type="component" value="Unassembled WGS sequence"/>
</dbReference>
<dbReference type="EMBL" id="BAAAUX010000007">
    <property type="protein sequence ID" value="GAA2782465.1"/>
    <property type="molecule type" value="Genomic_DNA"/>
</dbReference>